<evidence type="ECO:0000313" key="1">
    <source>
        <dbReference type="EMBL" id="SMF93296.1"/>
    </source>
</evidence>
<dbReference type="Proteomes" id="UP000192923">
    <property type="component" value="Unassembled WGS sequence"/>
</dbReference>
<dbReference type="AlphaFoldDB" id="A0A1Y6CSK2"/>
<gene>
    <name evidence="1" type="ORF">SAMN02949497_0573</name>
</gene>
<dbReference type="Gene3D" id="3.10.129.10">
    <property type="entry name" value="Hotdog Thioesterase"/>
    <property type="match status" value="1"/>
</dbReference>
<dbReference type="Pfam" id="PF22817">
    <property type="entry name" value="ApeP-like"/>
    <property type="match status" value="1"/>
</dbReference>
<protein>
    <submittedName>
        <fullName evidence="1">Predicted 3-hydroxylacyl-ACP dehydratase, HotDog domain</fullName>
    </submittedName>
</protein>
<dbReference type="InterPro" id="IPR029069">
    <property type="entry name" value="HotDog_dom_sf"/>
</dbReference>
<keyword evidence="2" id="KW-1185">Reference proteome</keyword>
<evidence type="ECO:0000313" key="2">
    <source>
        <dbReference type="Proteomes" id="UP000192923"/>
    </source>
</evidence>
<accession>A0A1Y6CSK2</accession>
<dbReference type="STRING" id="1760988.SAMN02949497_0573"/>
<organism evidence="1 2">
    <name type="scientific">Methylomagnum ishizawai</name>
    <dbReference type="NCBI Taxonomy" id="1760988"/>
    <lineage>
        <taxon>Bacteria</taxon>
        <taxon>Pseudomonadati</taxon>
        <taxon>Pseudomonadota</taxon>
        <taxon>Gammaproteobacteria</taxon>
        <taxon>Methylococcales</taxon>
        <taxon>Methylococcaceae</taxon>
        <taxon>Methylomagnum</taxon>
    </lineage>
</organism>
<dbReference type="SUPFAM" id="SSF54637">
    <property type="entry name" value="Thioesterase/thiol ester dehydrase-isomerase"/>
    <property type="match status" value="1"/>
</dbReference>
<sequence>MALSRSEFAQWLPHAGSMSLLDRVLTYDAERLHATAQSHRAADNPLRREGVLSPCAGIEYAAQAMAVHGALLAGGGAARQGFLALAREITWTVVRLDDIPADLDIHIHQLALRADSAMYGFSLAALGRVLVAGRVAVFFPGETG</sequence>
<name>A0A1Y6CSK2_9GAMM</name>
<dbReference type="RefSeq" id="WP_085209754.1">
    <property type="nucleotide sequence ID" value="NZ_FXAM01000001.1"/>
</dbReference>
<proteinExistence type="predicted"/>
<dbReference type="OrthoDB" id="9800188at2"/>
<reference evidence="1 2" key="1">
    <citation type="submission" date="2016-12" db="EMBL/GenBank/DDBJ databases">
        <authorList>
            <person name="Song W.-J."/>
            <person name="Kurnit D.M."/>
        </authorList>
    </citation>
    <scope>NUCLEOTIDE SEQUENCE [LARGE SCALE GENOMIC DNA]</scope>
    <source>
        <strain evidence="1 2">175</strain>
    </source>
</reference>
<dbReference type="InterPro" id="IPR016776">
    <property type="entry name" value="ApeP-like_dehydratase"/>
</dbReference>
<dbReference type="EMBL" id="FXAM01000001">
    <property type="protein sequence ID" value="SMF93296.1"/>
    <property type="molecule type" value="Genomic_DNA"/>
</dbReference>